<dbReference type="PROSITE" id="PS50071">
    <property type="entry name" value="HOMEOBOX_2"/>
    <property type="match status" value="1"/>
</dbReference>
<dbReference type="Gene3D" id="1.10.10.60">
    <property type="entry name" value="Homeodomain-like"/>
    <property type="match status" value="1"/>
</dbReference>
<evidence type="ECO:0000313" key="8">
    <source>
        <dbReference type="Proteomes" id="UP000694865"/>
    </source>
</evidence>
<evidence type="ECO:0000256" key="4">
    <source>
        <dbReference type="ARBA" id="ARBA00023242"/>
    </source>
</evidence>
<dbReference type="InterPro" id="IPR001356">
    <property type="entry name" value="HD"/>
</dbReference>
<dbReference type="InterPro" id="IPR017970">
    <property type="entry name" value="Homeobox_CS"/>
</dbReference>
<evidence type="ECO:0000259" key="7">
    <source>
        <dbReference type="PROSITE" id="PS50071"/>
    </source>
</evidence>
<keyword evidence="2 5" id="KW-0238">DNA-binding</keyword>
<sequence length="357" mass="41296">MNEINKDCQGRFHFVQNYYTPDCRKNNSMERLGEVFTHSEEMNANLSTANNRIPVNTATRVWTNACPKRAMDNNTNTLQEPLRNHVQPSSSLSYQYGYDGYWKNNCGFLANLQHNEDIISCERPPFAEMTQTANQEDVYNDTRTVKSEPDCSHMIETMYQLHRYTITKSVTEGMEPKHRSYSTFTPACSPINQVTTIGLHQPVQLRKRKQRTVFSAYQLNVLERHFHNVSKYPDVHDRSEISKATSLANDKIKVWFQNRRCRFKKNARPRDTDVRNRLAHHRQINCQSCTSNLDIQNGCTINETSDVRLELIEPVVSSIPDSFGLSVVPSNTNELGDKYQLPTFKYFGELKSHGRSK</sequence>
<dbReference type="InterPro" id="IPR009057">
    <property type="entry name" value="Homeodomain-like_sf"/>
</dbReference>
<dbReference type="Proteomes" id="UP000694865">
    <property type="component" value="Unplaced"/>
</dbReference>
<accession>A0ABM0N0J8</accession>
<dbReference type="PROSITE" id="PS00027">
    <property type="entry name" value="HOMEOBOX_1"/>
    <property type="match status" value="1"/>
</dbReference>
<dbReference type="RefSeq" id="XP_006825789.1">
    <property type="nucleotide sequence ID" value="XM_006825726.1"/>
</dbReference>
<evidence type="ECO:0000256" key="2">
    <source>
        <dbReference type="ARBA" id="ARBA00023125"/>
    </source>
</evidence>
<dbReference type="PANTHER" id="PTHR24333:SF5">
    <property type="entry name" value="VENT HOMEOBOX"/>
    <property type="match status" value="1"/>
</dbReference>
<evidence type="ECO:0000256" key="6">
    <source>
        <dbReference type="RuleBase" id="RU000682"/>
    </source>
</evidence>
<name>A0ABM0N0J8_SACKO</name>
<dbReference type="SUPFAM" id="SSF46689">
    <property type="entry name" value="Homeodomain-like"/>
    <property type="match status" value="1"/>
</dbReference>
<evidence type="ECO:0000256" key="1">
    <source>
        <dbReference type="ARBA" id="ARBA00004123"/>
    </source>
</evidence>
<dbReference type="PANTHER" id="PTHR24333">
    <property type="entry name" value="HOMEO BOX HB9 LIKE A-RELATED"/>
    <property type="match status" value="1"/>
</dbReference>
<dbReference type="InterPro" id="IPR050848">
    <property type="entry name" value="Homeobox_TF"/>
</dbReference>
<dbReference type="GeneID" id="102810092"/>
<evidence type="ECO:0000256" key="5">
    <source>
        <dbReference type="PROSITE-ProRule" id="PRU00108"/>
    </source>
</evidence>
<dbReference type="Pfam" id="PF00046">
    <property type="entry name" value="Homeodomain"/>
    <property type="match status" value="1"/>
</dbReference>
<protein>
    <submittedName>
        <fullName evidence="9">Ventral anterior homeobox 2b-like</fullName>
    </submittedName>
</protein>
<dbReference type="CDD" id="cd00086">
    <property type="entry name" value="homeodomain"/>
    <property type="match status" value="1"/>
</dbReference>
<proteinExistence type="predicted"/>
<feature type="domain" description="Homeobox" evidence="7">
    <location>
        <begin position="205"/>
        <end position="266"/>
    </location>
</feature>
<keyword evidence="8" id="KW-1185">Reference proteome</keyword>
<gene>
    <name evidence="9" type="primary">LOC102810092</name>
</gene>
<dbReference type="SMART" id="SM00389">
    <property type="entry name" value="HOX"/>
    <property type="match status" value="1"/>
</dbReference>
<evidence type="ECO:0000313" key="9">
    <source>
        <dbReference type="RefSeq" id="XP_006825789.1"/>
    </source>
</evidence>
<reference evidence="9" key="1">
    <citation type="submission" date="2025-08" db="UniProtKB">
        <authorList>
            <consortium name="RefSeq"/>
        </authorList>
    </citation>
    <scope>IDENTIFICATION</scope>
    <source>
        <tissue evidence="9">Testes</tissue>
    </source>
</reference>
<keyword evidence="3 5" id="KW-0371">Homeobox</keyword>
<keyword evidence="4 5" id="KW-0539">Nucleus</keyword>
<feature type="DNA-binding region" description="Homeobox" evidence="5">
    <location>
        <begin position="207"/>
        <end position="267"/>
    </location>
</feature>
<organism evidence="8 9">
    <name type="scientific">Saccoglossus kowalevskii</name>
    <name type="common">Acorn worm</name>
    <dbReference type="NCBI Taxonomy" id="10224"/>
    <lineage>
        <taxon>Eukaryota</taxon>
        <taxon>Metazoa</taxon>
        <taxon>Hemichordata</taxon>
        <taxon>Enteropneusta</taxon>
        <taxon>Harrimaniidae</taxon>
        <taxon>Saccoglossus</taxon>
    </lineage>
</organism>
<comment type="subcellular location">
    <subcellularLocation>
        <location evidence="1 5 6">Nucleus</location>
    </subcellularLocation>
</comment>
<evidence type="ECO:0000256" key="3">
    <source>
        <dbReference type="ARBA" id="ARBA00023155"/>
    </source>
</evidence>